<evidence type="ECO:0000256" key="6">
    <source>
        <dbReference type="ARBA" id="ARBA00023134"/>
    </source>
</evidence>
<dbReference type="GO" id="GO:0006777">
    <property type="term" value="P:Mo-molybdopterin cofactor biosynthetic process"/>
    <property type="evidence" value="ECO:0007669"/>
    <property type="project" value="UniProtKB-KW"/>
</dbReference>
<keyword evidence="6" id="KW-0342">GTP-binding</keyword>
<gene>
    <name evidence="9" type="ORF">SAMN02745220_00795</name>
</gene>
<evidence type="ECO:0000256" key="2">
    <source>
        <dbReference type="ARBA" id="ARBA00022679"/>
    </source>
</evidence>
<organism evidence="9 10">
    <name type="scientific">Desulfopila aestuarii DSM 18488</name>
    <dbReference type="NCBI Taxonomy" id="1121416"/>
    <lineage>
        <taxon>Bacteria</taxon>
        <taxon>Pseudomonadati</taxon>
        <taxon>Thermodesulfobacteriota</taxon>
        <taxon>Desulfobulbia</taxon>
        <taxon>Desulfobulbales</taxon>
        <taxon>Desulfocapsaceae</taxon>
        <taxon>Desulfopila</taxon>
    </lineage>
</organism>
<keyword evidence="3" id="KW-0479">Metal-binding</keyword>
<dbReference type="GO" id="GO:0016779">
    <property type="term" value="F:nucleotidyltransferase activity"/>
    <property type="evidence" value="ECO:0007669"/>
    <property type="project" value="UniProtKB-ARBA"/>
</dbReference>
<protein>
    <submittedName>
        <fullName evidence="9">Molybdopterin-guanine dinucleotide biosynthesis protein A</fullName>
    </submittedName>
</protein>
<dbReference type="PANTHER" id="PTHR19136:SF81">
    <property type="entry name" value="MOLYBDENUM COFACTOR GUANYLYLTRANSFERASE"/>
    <property type="match status" value="1"/>
</dbReference>
<keyword evidence="10" id="KW-1185">Reference proteome</keyword>
<reference evidence="9 10" key="1">
    <citation type="submission" date="2016-12" db="EMBL/GenBank/DDBJ databases">
        <authorList>
            <person name="Song W.-J."/>
            <person name="Kurnit D.M."/>
        </authorList>
    </citation>
    <scope>NUCLEOTIDE SEQUENCE [LARGE SCALE GENOMIC DNA]</scope>
    <source>
        <strain evidence="9 10">DSM 18488</strain>
    </source>
</reference>
<keyword evidence="7" id="KW-0501">Molybdenum cofactor biosynthesis</keyword>
<evidence type="ECO:0000313" key="9">
    <source>
        <dbReference type="EMBL" id="SHO44556.1"/>
    </source>
</evidence>
<dbReference type="STRING" id="1121416.SAMN02745220_00795"/>
<evidence type="ECO:0000256" key="5">
    <source>
        <dbReference type="ARBA" id="ARBA00022842"/>
    </source>
</evidence>
<dbReference type="PANTHER" id="PTHR19136">
    <property type="entry name" value="MOLYBDENUM COFACTOR GUANYLYLTRANSFERASE"/>
    <property type="match status" value="1"/>
</dbReference>
<dbReference type="GO" id="GO:0005525">
    <property type="term" value="F:GTP binding"/>
    <property type="evidence" value="ECO:0007669"/>
    <property type="project" value="UniProtKB-KW"/>
</dbReference>
<dbReference type="Proteomes" id="UP000184603">
    <property type="component" value="Unassembled WGS sequence"/>
</dbReference>
<evidence type="ECO:0000256" key="3">
    <source>
        <dbReference type="ARBA" id="ARBA00022723"/>
    </source>
</evidence>
<dbReference type="SUPFAM" id="SSF53448">
    <property type="entry name" value="Nucleotide-diphospho-sugar transferases"/>
    <property type="match status" value="1"/>
</dbReference>
<dbReference type="InterPro" id="IPR029044">
    <property type="entry name" value="Nucleotide-diphossugar_trans"/>
</dbReference>
<dbReference type="EMBL" id="FRFE01000003">
    <property type="protein sequence ID" value="SHO44556.1"/>
    <property type="molecule type" value="Genomic_DNA"/>
</dbReference>
<evidence type="ECO:0000256" key="1">
    <source>
        <dbReference type="ARBA" id="ARBA00022490"/>
    </source>
</evidence>
<accession>A0A1M7XZX3</accession>
<dbReference type="Gene3D" id="3.90.550.10">
    <property type="entry name" value="Spore Coat Polysaccharide Biosynthesis Protein SpsA, Chain A"/>
    <property type="match status" value="1"/>
</dbReference>
<dbReference type="InterPro" id="IPR013482">
    <property type="entry name" value="Molybde_CF_guanTrfase"/>
</dbReference>
<evidence type="ECO:0000256" key="7">
    <source>
        <dbReference type="ARBA" id="ARBA00023150"/>
    </source>
</evidence>
<dbReference type="OrthoDB" id="9788394at2"/>
<keyword evidence="2" id="KW-0808">Transferase</keyword>
<keyword evidence="4" id="KW-0547">Nucleotide-binding</keyword>
<keyword evidence="5" id="KW-0460">Magnesium</keyword>
<dbReference type="CDD" id="cd02503">
    <property type="entry name" value="MobA"/>
    <property type="match status" value="1"/>
</dbReference>
<evidence type="ECO:0000259" key="8">
    <source>
        <dbReference type="Pfam" id="PF12804"/>
    </source>
</evidence>
<evidence type="ECO:0000256" key="4">
    <source>
        <dbReference type="ARBA" id="ARBA00022741"/>
    </source>
</evidence>
<proteinExistence type="predicted"/>
<keyword evidence="1" id="KW-0963">Cytoplasm</keyword>
<dbReference type="Pfam" id="PF12804">
    <property type="entry name" value="NTP_transf_3"/>
    <property type="match status" value="1"/>
</dbReference>
<evidence type="ECO:0000313" key="10">
    <source>
        <dbReference type="Proteomes" id="UP000184603"/>
    </source>
</evidence>
<name>A0A1M7XZX3_9BACT</name>
<dbReference type="AlphaFoldDB" id="A0A1M7XZX3"/>
<dbReference type="InterPro" id="IPR025877">
    <property type="entry name" value="MobA-like_NTP_Trfase"/>
</dbReference>
<sequence length="374" mass="40455">MNAVRLSERCRLVRPICGMREVVPIDNVKERCQSVEQSSYLPIFSLSGASSGQLRSFYKHVLPLLGADGLLVATVRWVADGGEKGSEAHTASLAFMSDNGQRSCVWRGDSAGLGLMLRRLTRDADLVLLETEPDTRLDSITLQQLVEVGGEFLQLPECENDPVGAAATISACLARLQARCPVWACILIGGKSSRMGRPKHLLPDSSGTTWLERTVDVVQPLVDGVVLSGSGNVPVSLGALPRLADIPGVAGPLTGILSAMRWQPEAAWLLLACDMPGLSTEAVTWLLAQKSLGCWGAIPQISPERAVEPLFARYEPQCGELFEQLNLEGVRRISRIAETKRVRVVPVPVHLRSGWQNVNTPEELLRFNGPGPGS</sequence>
<feature type="domain" description="MobA-like NTP transferase" evidence="8">
    <location>
        <begin position="184"/>
        <end position="335"/>
    </location>
</feature>
<dbReference type="RefSeq" id="WP_159441217.1">
    <property type="nucleotide sequence ID" value="NZ_FRFE01000003.1"/>
</dbReference>
<dbReference type="GO" id="GO:0046872">
    <property type="term" value="F:metal ion binding"/>
    <property type="evidence" value="ECO:0007669"/>
    <property type="project" value="UniProtKB-KW"/>
</dbReference>